<name>A0ABY7ZUC9_9ACTN</name>
<protein>
    <submittedName>
        <fullName evidence="2">Asparagine synthase-related protein</fullName>
    </submittedName>
</protein>
<evidence type="ECO:0000313" key="2">
    <source>
        <dbReference type="EMBL" id="WDZ86612.1"/>
    </source>
</evidence>
<gene>
    <name evidence="2" type="ORF">PVK37_09550</name>
</gene>
<keyword evidence="3" id="KW-1185">Reference proteome</keyword>
<evidence type="ECO:0000259" key="1">
    <source>
        <dbReference type="Pfam" id="PF00733"/>
    </source>
</evidence>
<feature type="domain" description="Asparagine synthetase" evidence="1">
    <location>
        <begin position="208"/>
        <end position="594"/>
    </location>
</feature>
<reference evidence="2 3" key="1">
    <citation type="submission" date="2023-02" db="EMBL/GenBank/DDBJ databases">
        <authorList>
            <person name="Mo P."/>
        </authorList>
    </citation>
    <scope>NUCLEOTIDE SEQUENCE [LARGE SCALE GENOMIC DNA]</scope>
    <source>
        <strain evidence="2 3">HUAS 3</strain>
    </source>
</reference>
<dbReference type="Proteomes" id="UP001219605">
    <property type="component" value="Chromosome"/>
</dbReference>
<accession>A0ABY7ZUC9</accession>
<proteinExistence type="predicted"/>
<organism evidence="2 3">
    <name type="scientific">Micromonospora cathayae</name>
    <dbReference type="NCBI Taxonomy" id="3028804"/>
    <lineage>
        <taxon>Bacteria</taxon>
        <taxon>Bacillati</taxon>
        <taxon>Actinomycetota</taxon>
        <taxon>Actinomycetes</taxon>
        <taxon>Micromonosporales</taxon>
        <taxon>Micromonosporaceae</taxon>
        <taxon>Micromonospora</taxon>
    </lineage>
</organism>
<dbReference type="InterPro" id="IPR014729">
    <property type="entry name" value="Rossmann-like_a/b/a_fold"/>
</dbReference>
<dbReference type="EMBL" id="CP118615">
    <property type="protein sequence ID" value="WDZ86612.1"/>
    <property type="molecule type" value="Genomic_DNA"/>
</dbReference>
<dbReference type="RefSeq" id="WP_275033458.1">
    <property type="nucleotide sequence ID" value="NZ_CP118615.1"/>
</dbReference>
<sequence length="597" mass="64800">MPVLVLPDVPLPAPLRHKVAAAGPVLFHHPSGNPWIVGSAAGRTMLHARTRDIDVVLLGTTTDLGNDDLARLLAPTTTVTGLDVLAARATEGDVLLFARERGRLRCQGPLLLTRSLCWTTIDGVPVLSDEQFALKELAVLRPDPAVLASRLTDAELSHPFALHSIWQGLHCAGPGQWIDFRGARPPVPVTWWRPPAADESVGALAGRLRTDLADALRVRTAPHRTISADLSGGLDSTTLVFALADLGRKPRTLFLASDNVANVDHVWAGRAAAELGTDHLVAPYSALFPYLLDPLTSTVITNPEGPGVADTSLASTPMTEGLLRATGTTLHLNGHGGDALFGPVSSMLWSLFRSRDRGRLRRIWQYRSLNRYPLRSTVRMLAHRGTYRQDLERIADHDFASRDDNVAGYSRWVPLPKVHPALTDIAHGHLRALAAAAVTADTAPLSPDRTTHQILQYLTFHGTAVRRMNQAARTGLCFDSPYLDRRVVETSLALGVGDRTRQYPAKPLLAAARPAAMVLDYFTRADKGDYTAEVFAQHQAMKPMVRELFADGSALADLGLVDPAVVLRHLDAYSSTGDTYTDLANIALAERWLRSAG</sequence>
<dbReference type="SUPFAM" id="SSF52402">
    <property type="entry name" value="Adenine nucleotide alpha hydrolases-like"/>
    <property type="match status" value="1"/>
</dbReference>
<evidence type="ECO:0000313" key="3">
    <source>
        <dbReference type="Proteomes" id="UP001219605"/>
    </source>
</evidence>
<dbReference type="Gene3D" id="3.40.50.620">
    <property type="entry name" value="HUPs"/>
    <property type="match status" value="1"/>
</dbReference>
<dbReference type="Pfam" id="PF00733">
    <property type="entry name" value="Asn_synthase"/>
    <property type="match status" value="1"/>
</dbReference>
<dbReference type="InterPro" id="IPR001962">
    <property type="entry name" value="Asn_synthase"/>
</dbReference>